<reference evidence="9 10" key="1">
    <citation type="journal article" date="2017" name="Int. J. Syst. Evol. Microbiol.">
        <title>Roseitalea porphyridii gen. nov., sp. nov., isolated from a red alga, and reclassification of Hoeflea suaedae Chung et al. 2013 as Pseudohoeflea suaedae gen. nov., comb. nov.</title>
        <authorList>
            <person name="Hyeon J.W."/>
            <person name="Jeong S.E."/>
            <person name="Baek K."/>
            <person name="Jeon C.O."/>
        </authorList>
    </citation>
    <scope>NUCLEOTIDE SEQUENCE [LARGE SCALE GENOMIC DNA]</scope>
    <source>
        <strain evidence="9 10">MA7-20</strain>
    </source>
</reference>
<dbReference type="Pfam" id="PF01081">
    <property type="entry name" value="Aldolase"/>
    <property type="match status" value="1"/>
</dbReference>
<evidence type="ECO:0000256" key="4">
    <source>
        <dbReference type="ARBA" id="ARBA00011233"/>
    </source>
</evidence>
<dbReference type="InterPro" id="IPR031338">
    <property type="entry name" value="KDPG/KHG_AS_2"/>
</dbReference>
<name>A0A4P6V316_9HYPH</name>
<gene>
    <name evidence="9" type="primary">eda</name>
    <name evidence="9" type="ORF">E0E05_15030</name>
</gene>
<evidence type="ECO:0000313" key="9">
    <source>
        <dbReference type="EMBL" id="QBK31801.1"/>
    </source>
</evidence>
<evidence type="ECO:0000256" key="6">
    <source>
        <dbReference type="ARBA" id="ARBA00023239"/>
    </source>
</evidence>
<evidence type="ECO:0000256" key="2">
    <source>
        <dbReference type="ARBA" id="ARBA00004736"/>
    </source>
</evidence>
<dbReference type="AlphaFoldDB" id="A0A4P6V316"/>
<dbReference type="EMBL" id="CP036532">
    <property type="protein sequence ID" value="QBK31801.1"/>
    <property type="molecule type" value="Genomic_DNA"/>
</dbReference>
<evidence type="ECO:0000256" key="5">
    <source>
        <dbReference type="ARBA" id="ARBA00013063"/>
    </source>
</evidence>
<keyword evidence="8" id="KW-0119">Carbohydrate metabolism</keyword>
<dbReference type="EC" id="4.1.2.14" evidence="5"/>
<organism evidence="9 10">
    <name type="scientific">Roseitalea porphyridii</name>
    <dbReference type="NCBI Taxonomy" id="1852022"/>
    <lineage>
        <taxon>Bacteria</taxon>
        <taxon>Pseudomonadati</taxon>
        <taxon>Pseudomonadota</taxon>
        <taxon>Alphaproteobacteria</taxon>
        <taxon>Hyphomicrobiales</taxon>
        <taxon>Ahrensiaceae</taxon>
        <taxon>Roseitalea</taxon>
    </lineage>
</organism>
<dbReference type="CDD" id="cd00452">
    <property type="entry name" value="KDPG_aldolase"/>
    <property type="match status" value="1"/>
</dbReference>
<dbReference type="PROSITE" id="PS00160">
    <property type="entry name" value="ALDOLASE_KDPG_KHG_2"/>
    <property type="match status" value="1"/>
</dbReference>
<dbReference type="NCBIfam" id="NF004325">
    <property type="entry name" value="PRK05718.1"/>
    <property type="match status" value="1"/>
</dbReference>
<keyword evidence="7" id="KW-0704">Schiff base</keyword>
<dbReference type="PROSITE" id="PS00159">
    <property type="entry name" value="ALDOLASE_KDPG_KHG_1"/>
    <property type="match status" value="1"/>
</dbReference>
<comment type="pathway">
    <text evidence="2">Carbohydrate acid metabolism; 2-dehydro-3-deoxy-D-gluconate degradation; D-glyceraldehyde 3-phosphate and pyruvate from 2-dehydro-3-deoxy-D-gluconate: step 2/2.</text>
</comment>
<comment type="catalytic activity">
    <reaction evidence="1">
        <text>2-dehydro-3-deoxy-6-phospho-D-gluconate = D-glyceraldehyde 3-phosphate + pyruvate</text>
        <dbReference type="Rhea" id="RHEA:17089"/>
        <dbReference type="ChEBI" id="CHEBI:15361"/>
        <dbReference type="ChEBI" id="CHEBI:57569"/>
        <dbReference type="ChEBI" id="CHEBI:59776"/>
        <dbReference type="EC" id="4.1.2.14"/>
    </reaction>
</comment>
<accession>A0A4P6V316</accession>
<dbReference type="GO" id="GO:0008675">
    <property type="term" value="F:2-dehydro-3-deoxy-phosphogluconate aldolase activity"/>
    <property type="evidence" value="ECO:0007669"/>
    <property type="project" value="UniProtKB-EC"/>
</dbReference>
<keyword evidence="10" id="KW-1185">Reference proteome</keyword>
<evidence type="ECO:0000256" key="3">
    <source>
        <dbReference type="ARBA" id="ARBA00006906"/>
    </source>
</evidence>
<dbReference type="InterPro" id="IPR013785">
    <property type="entry name" value="Aldolase_TIM"/>
</dbReference>
<sequence>MAQNLDALVPIMDGQPVIPVIVIDDAGSAAPLARALAAGGLPAVEITLRTEAALDAIAAIASEVPEAIVGAGTALDAGQYEAAVAAGARFVVSPGFTPDLADAAEGSVPLLPGCVTPSEIMAALAEGYTHLKFFPAGQAGGVAYIKALASPFSAVRFCPTGGVSPDNAGDYLALPNVVCVGGSWVAPKEAVAGGDWDRITALAKEAAEWG</sequence>
<dbReference type="InterPro" id="IPR031337">
    <property type="entry name" value="KDPG/KHG_AS_1"/>
</dbReference>
<keyword evidence="6 9" id="KW-0456">Lyase</keyword>
<evidence type="ECO:0000313" key="10">
    <source>
        <dbReference type="Proteomes" id="UP000293719"/>
    </source>
</evidence>
<evidence type="ECO:0000256" key="1">
    <source>
        <dbReference type="ARBA" id="ARBA00000654"/>
    </source>
</evidence>
<dbReference type="Proteomes" id="UP000293719">
    <property type="component" value="Chromosome"/>
</dbReference>
<dbReference type="GeneID" id="90768619"/>
<comment type="similarity">
    <text evidence="3">Belongs to the KHG/KDPG aldolase family.</text>
</comment>
<dbReference type="SUPFAM" id="SSF51569">
    <property type="entry name" value="Aldolase"/>
    <property type="match status" value="1"/>
</dbReference>
<dbReference type="PANTHER" id="PTHR30246:SF1">
    <property type="entry name" value="2-DEHYDRO-3-DEOXY-6-PHOSPHOGALACTONATE ALDOLASE-RELATED"/>
    <property type="match status" value="1"/>
</dbReference>
<dbReference type="Gene3D" id="3.20.20.70">
    <property type="entry name" value="Aldolase class I"/>
    <property type="match status" value="1"/>
</dbReference>
<evidence type="ECO:0000256" key="7">
    <source>
        <dbReference type="ARBA" id="ARBA00023270"/>
    </source>
</evidence>
<dbReference type="KEGG" id="rpod:E0E05_15030"/>
<dbReference type="RefSeq" id="WP_131617451.1">
    <property type="nucleotide sequence ID" value="NZ_CP036532.1"/>
</dbReference>
<dbReference type="PANTHER" id="PTHR30246">
    <property type="entry name" value="2-KETO-3-DEOXY-6-PHOSPHOGLUCONATE ALDOLASE"/>
    <property type="match status" value="1"/>
</dbReference>
<comment type="subunit">
    <text evidence="4">Homotrimer.</text>
</comment>
<protein>
    <recommendedName>
        <fullName evidence="5">2-dehydro-3-deoxy-phosphogluconate aldolase</fullName>
        <ecNumber evidence="5">4.1.2.14</ecNumber>
    </recommendedName>
</protein>
<dbReference type="OrthoDB" id="9805177at2"/>
<proteinExistence type="inferred from homology"/>
<dbReference type="NCBIfam" id="TIGR01182">
    <property type="entry name" value="eda"/>
    <property type="match status" value="1"/>
</dbReference>
<dbReference type="InterPro" id="IPR000887">
    <property type="entry name" value="Aldlse_KDPG_KHG"/>
</dbReference>
<evidence type="ECO:0000256" key="8">
    <source>
        <dbReference type="ARBA" id="ARBA00023277"/>
    </source>
</evidence>